<dbReference type="EMBL" id="JH712167">
    <property type="protein sequence ID" value="EFO23506.1"/>
    <property type="molecule type" value="Genomic_DNA"/>
</dbReference>
<dbReference type="CTD" id="9942384"/>
<accession>A0A1S0U100</accession>
<reference evidence="1" key="1">
    <citation type="submission" date="2012-04" db="EMBL/GenBank/DDBJ databases">
        <title>The Genome Sequence of Loa loa.</title>
        <authorList>
            <consortium name="The Broad Institute Genome Sequencing Platform"/>
            <consortium name="Broad Institute Genome Sequencing Center for Infectious Disease"/>
            <person name="Nutman T.B."/>
            <person name="Fink D.L."/>
            <person name="Russ C."/>
            <person name="Young S."/>
            <person name="Zeng Q."/>
            <person name="Gargeya S."/>
            <person name="Alvarado L."/>
            <person name="Berlin A."/>
            <person name="Chapman S.B."/>
            <person name="Chen Z."/>
            <person name="Freedman E."/>
            <person name="Gellesch M."/>
            <person name="Goldberg J."/>
            <person name="Griggs A."/>
            <person name="Gujja S."/>
            <person name="Heilman E.R."/>
            <person name="Heiman D."/>
            <person name="Howarth C."/>
            <person name="Mehta T."/>
            <person name="Neiman D."/>
            <person name="Pearson M."/>
            <person name="Roberts A."/>
            <person name="Saif S."/>
            <person name="Shea T."/>
            <person name="Shenoy N."/>
            <person name="Sisk P."/>
            <person name="Stolte C."/>
            <person name="Sykes S."/>
            <person name="White J."/>
            <person name="Yandava C."/>
            <person name="Haas B."/>
            <person name="Henn M.R."/>
            <person name="Nusbaum C."/>
            <person name="Birren B."/>
        </authorList>
    </citation>
    <scope>NUCLEOTIDE SEQUENCE [LARGE SCALE GENOMIC DNA]</scope>
</reference>
<dbReference type="AlphaFoldDB" id="A0A1S0U100"/>
<protein>
    <submittedName>
        <fullName evidence="1">Uncharacterized protein</fullName>
    </submittedName>
</protein>
<dbReference type="InParanoid" id="A0A1S0U100"/>
<dbReference type="GeneID" id="9942384"/>
<name>A0A1S0U100_LOALO</name>
<evidence type="ECO:0000313" key="1">
    <source>
        <dbReference type="EMBL" id="EFO23506.1"/>
    </source>
</evidence>
<proteinExistence type="predicted"/>
<dbReference type="RefSeq" id="XP_003140565.1">
    <property type="nucleotide sequence ID" value="XM_003140517.1"/>
</dbReference>
<sequence>MQPNTYCRNDNLPHSRSYAPLMQIPAYLLQYLLIQMKSSGKNEAKNCSQYDVKHRNEVAKMGSAVSNHHQITAVAAGRVLSTAAVTKTLSEKTASKQIDKQLQKEKLKNMNIFKILLLGKF</sequence>
<organism evidence="1">
    <name type="scientific">Loa loa</name>
    <name type="common">Eye worm</name>
    <name type="synonym">Filaria loa</name>
    <dbReference type="NCBI Taxonomy" id="7209"/>
    <lineage>
        <taxon>Eukaryota</taxon>
        <taxon>Metazoa</taxon>
        <taxon>Ecdysozoa</taxon>
        <taxon>Nematoda</taxon>
        <taxon>Chromadorea</taxon>
        <taxon>Rhabditida</taxon>
        <taxon>Spirurina</taxon>
        <taxon>Spiruromorpha</taxon>
        <taxon>Filarioidea</taxon>
        <taxon>Onchocercidae</taxon>
        <taxon>Loa</taxon>
    </lineage>
</organism>
<gene>
    <name evidence="1" type="ORF">LOAG_04980</name>
</gene>
<dbReference type="KEGG" id="loa:LOAG_04980"/>